<sequence length="103" mass="11626">MPSDKSWVVIFKWQISHYLSYGLEGMGLLKQPPWVLQAEAQSAWRPALGCRQAGEEAERQQTSVLSCIECESCCLGDCWRDCICKCYCSTCSAVLRLKRNTVS</sequence>
<dbReference type="EMBL" id="OY882868">
    <property type="protein sequence ID" value="CAK6434205.1"/>
    <property type="molecule type" value="Genomic_DNA"/>
</dbReference>
<organism evidence="1 2">
    <name type="scientific">Pipistrellus nathusii</name>
    <name type="common">Nathusius' pipistrelle</name>
    <dbReference type="NCBI Taxonomy" id="59473"/>
    <lineage>
        <taxon>Eukaryota</taxon>
        <taxon>Metazoa</taxon>
        <taxon>Chordata</taxon>
        <taxon>Craniata</taxon>
        <taxon>Vertebrata</taxon>
        <taxon>Euteleostomi</taxon>
        <taxon>Mammalia</taxon>
        <taxon>Eutheria</taxon>
        <taxon>Laurasiatheria</taxon>
        <taxon>Chiroptera</taxon>
        <taxon>Yangochiroptera</taxon>
        <taxon>Vespertilionidae</taxon>
        <taxon>Pipistrellus</taxon>
    </lineage>
</organism>
<proteinExistence type="predicted"/>
<gene>
    <name evidence="1" type="ORF">MPIPNATIZW_LOCUS2511</name>
</gene>
<name>A0ABN9Z779_PIPNA</name>
<reference evidence="1" key="1">
    <citation type="submission" date="2023-12" db="EMBL/GenBank/DDBJ databases">
        <authorList>
            <person name="Brown T."/>
        </authorList>
    </citation>
    <scope>NUCLEOTIDE SEQUENCE</scope>
</reference>
<accession>A0ABN9Z779</accession>
<evidence type="ECO:0000313" key="2">
    <source>
        <dbReference type="Proteomes" id="UP001314169"/>
    </source>
</evidence>
<protein>
    <submittedName>
        <fullName evidence="1">Uncharacterized protein</fullName>
    </submittedName>
</protein>
<evidence type="ECO:0000313" key="1">
    <source>
        <dbReference type="EMBL" id="CAK6434205.1"/>
    </source>
</evidence>
<keyword evidence="2" id="KW-1185">Reference proteome</keyword>
<dbReference type="Proteomes" id="UP001314169">
    <property type="component" value="Chromosome 11"/>
</dbReference>